<name>A0A238VQG4_9ACTN</name>
<dbReference type="OrthoDB" id="9803532at2"/>
<reference evidence="1 2" key="1">
    <citation type="submission" date="2017-06" db="EMBL/GenBank/DDBJ databases">
        <authorList>
            <person name="Kim H.J."/>
            <person name="Triplett B.A."/>
        </authorList>
    </citation>
    <scope>NUCLEOTIDE SEQUENCE [LARGE SCALE GENOMIC DNA]</scope>
    <source>
        <strain evidence="1 2">DSM 44272</strain>
    </source>
</reference>
<dbReference type="RefSeq" id="WP_089335447.1">
    <property type="nucleotide sequence ID" value="NZ_FZNO01000004.1"/>
</dbReference>
<gene>
    <name evidence="1" type="ORF">SAMN06272737_1049</name>
</gene>
<accession>A0A238VQG4</accession>
<evidence type="ECO:0000313" key="1">
    <source>
        <dbReference type="EMBL" id="SNR35729.1"/>
    </source>
</evidence>
<dbReference type="EMBL" id="FZNO01000004">
    <property type="protein sequence ID" value="SNR35729.1"/>
    <property type="molecule type" value="Genomic_DNA"/>
</dbReference>
<dbReference type="AlphaFoldDB" id="A0A238VQG4"/>
<organism evidence="1 2">
    <name type="scientific">Blastococcus mobilis</name>
    <dbReference type="NCBI Taxonomy" id="1938746"/>
    <lineage>
        <taxon>Bacteria</taxon>
        <taxon>Bacillati</taxon>
        <taxon>Actinomycetota</taxon>
        <taxon>Actinomycetes</taxon>
        <taxon>Geodermatophilales</taxon>
        <taxon>Geodermatophilaceae</taxon>
        <taxon>Blastococcus</taxon>
    </lineage>
</organism>
<sequence length="193" mass="21503">MTSWNPTRLFSNRSVEQETSGKWSHLQREIGAADEATLAEPDNVREIIERQIGGPVPELQRERATFPLDTVGATTVVQVVLPYTGSSSYFWVKPSSATRTPVVEAQVESSGFDRPDTYTLTLRNTWPSGVEPATVKAWARERVDLIEAYLTALRDEFAEADRELRQEAESLAANRLQGLRNERVLAEGLGEGI</sequence>
<protein>
    <submittedName>
        <fullName evidence="1">Uncharacterized protein</fullName>
    </submittedName>
</protein>
<evidence type="ECO:0000313" key="2">
    <source>
        <dbReference type="Proteomes" id="UP000198403"/>
    </source>
</evidence>
<dbReference type="Proteomes" id="UP000198403">
    <property type="component" value="Unassembled WGS sequence"/>
</dbReference>
<keyword evidence="2" id="KW-1185">Reference proteome</keyword>
<proteinExistence type="predicted"/>